<dbReference type="InterPro" id="IPR013766">
    <property type="entry name" value="Thioredoxin_domain"/>
</dbReference>
<dbReference type="InterPro" id="IPR036249">
    <property type="entry name" value="Thioredoxin-like_sf"/>
</dbReference>
<dbReference type="PROSITE" id="PS51352">
    <property type="entry name" value="THIOREDOXIN_2"/>
    <property type="match status" value="1"/>
</dbReference>
<dbReference type="AlphaFoldDB" id="A0A939QSG8"/>
<gene>
    <name evidence="2" type="ORF">J5V96_14705</name>
</gene>
<protein>
    <submittedName>
        <fullName evidence="2">Redoxin domain-containing protein</fullName>
    </submittedName>
</protein>
<dbReference type="RefSeq" id="WP_208504697.1">
    <property type="nucleotide sequence ID" value="NZ_JAGFOA010000006.1"/>
</dbReference>
<proteinExistence type="predicted"/>
<comment type="caution">
    <text evidence="2">The sequence shown here is derived from an EMBL/GenBank/DDBJ whole genome shotgun (WGS) entry which is preliminary data.</text>
</comment>
<name>A0A939QSG8_9MICO</name>
<evidence type="ECO:0000259" key="1">
    <source>
        <dbReference type="PROSITE" id="PS51352"/>
    </source>
</evidence>
<dbReference type="EMBL" id="JAGFOA010000006">
    <property type="protein sequence ID" value="MBO3664746.1"/>
    <property type="molecule type" value="Genomic_DNA"/>
</dbReference>
<dbReference type="Gene3D" id="3.40.30.10">
    <property type="entry name" value="Glutaredoxin"/>
    <property type="match status" value="1"/>
</dbReference>
<keyword evidence="3" id="KW-1185">Reference proteome</keyword>
<dbReference type="Proteomes" id="UP000680132">
    <property type="component" value="Unassembled WGS sequence"/>
</dbReference>
<reference evidence="2" key="1">
    <citation type="submission" date="2021-03" db="EMBL/GenBank/DDBJ databases">
        <title>Microbacterium sp. nov., a novel actinobacterium isolated from cow dung.</title>
        <authorList>
            <person name="Zhang L."/>
        </authorList>
    </citation>
    <scope>NUCLEOTIDE SEQUENCE</scope>
    <source>
        <strain evidence="2">NEAU-LLB</strain>
    </source>
</reference>
<sequence length="212" mass="22581">MTLFLLIAVVVLALAVAFLFLMNLALAREIGRVQVRLGPLGARMMDNGPRVAEAGPAFAGLTDHLGRSVSVAGHRDRAQLLMFTGPKCSTCKSLLPGLKALAKAERKELEVVLISDGTPEEHEAFLAAAGIRDEFSYVDARDVGIAYQVGTTPYGVVLDEHGKIRAKGLCNQMAHVESLLNALETGTPSLQHLHEHAKARAAAAPASELIAR</sequence>
<organism evidence="2 3">
    <name type="scientific">Microbacterium stercoris</name>
    <dbReference type="NCBI Taxonomy" id="2820289"/>
    <lineage>
        <taxon>Bacteria</taxon>
        <taxon>Bacillati</taxon>
        <taxon>Actinomycetota</taxon>
        <taxon>Actinomycetes</taxon>
        <taxon>Micrococcales</taxon>
        <taxon>Microbacteriaceae</taxon>
        <taxon>Microbacterium</taxon>
    </lineage>
</organism>
<accession>A0A939QSG8</accession>
<dbReference type="GO" id="GO:0016491">
    <property type="term" value="F:oxidoreductase activity"/>
    <property type="evidence" value="ECO:0007669"/>
    <property type="project" value="InterPro"/>
</dbReference>
<feature type="domain" description="Thioredoxin" evidence="1">
    <location>
        <begin position="49"/>
        <end position="188"/>
    </location>
</feature>
<evidence type="ECO:0000313" key="2">
    <source>
        <dbReference type="EMBL" id="MBO3664746.1"/>
    </source>
</evidence>
<evidence type="ECO:0000313" key="3">
    <source>
        <dbReference type="Proteomes" id="UP000680132"/>
    </source>
</evidence>
<dbReference type="GO" id="GO:0016209">
    <property type="term" value="F:antioxidant activity"/>
    <property type="evidence" value="ECO:0007669"/>
    <property type="project" value="InterPro"/>
</dbReference>
<dbReference type="SUPFAM" id="SSF52833">
    <property type="entry name" value="Thioredoxin-like"/>
    <property type="match status" value="1"/>
</dbReference>
<dbReference type="Pfam" id="PF00578">
    <property type="entry name" value="AhpC-TSA"/>
    <property type="match status" value="1"/>
</dbReference>
<dbReference type="InterPro" id="IPR000866">
    <property type="entry name" value="AhpC/TSA"/>
</dbReference>